<gene>
    <name evidence="9" type="ORF">MVES_002054</name>
</gene>
<feature type="transmembrane region" description="Helical" evidence="7">
    <location>
        <begin position="199"/>
        <end position="219"/>
    </location>
</feature>
<evidence type="ECO:0000313" key="9">
    <source>
        <dbReference type="EMBL" id="PKI84032.1"/>
    </source>
</evidence>
<name>A0A2N1JBY1_9BASI</name>
<dbReference type="EMBL" id="KZ454990">
    <property type="protein sequence ID" value="PKI84032.1"/>
    <property type="molecule type" value="Genomic_DNA"/>
</dbReference>
<dbReference type="GO" id="GO:0015174">
    <property type="term" value="F:basic amino acid transmembrane transporter activity"/>
    <property type="evidence" value="ECO:0007669"/>
    <property type="project" value="TreeGrafter"/>
</dbReference>
<feature type="transmembrane region" description="Helical" evidence="7">
    <location>
        <begin position="168"/>
        <end position="187"/>
    </location>
</feature>
<feature type="transmembrane region" description="Helical" evidence="7">
    <location>
        <begin position="112"/>
        <end position="130"/>
    </location>
</feature>
<keyword evidence="4 7" id="KW-1133">Transmembrane helix</keyword>
<dbReference type="GO" id="GO:0005886">
    <property type="term" value="C:plasma membrane"/>
    <property type="evidence" value="ECO:0007669"/>
    <property type="project" value="TreeGrafter"/>
</dbReference>
<dbReference type="InterPro" id="IPR020846">
    <property type="entry name" value="MFS_dom"/>
</dbReference>
<feature type="transmembrane region" description="Helical" evidence="7">
    <location>
        <begin position="312"/>
        <end position="331"/>
    </location>
</feature>
<feature type="transmembrane region" description="Helical" evidence="7">
    <location>
        <begin position="42"/>
        <end position="69"/>
    </location>
</feature>
<evidence type="ECO:0000256" key="6">
    <source>
        <dbReference type="SAM" id="MobiDB-lite"/>
    </source>
</evidence>
<feature type="transmembrane region" description="Helical" evidence="7">
    <location>
        <begin position="515"/>
        <end position="533"/>
    </location>
</feature>
<dbReference type="Proteomes" id="UP000232875">
    <property type="component" value="Unassembled WGS sequence"/>
</dbReference>
<organism evidence="9 10">
    <name type="scientific">Malassezia vespertilionis</name>
    <dbReference type="NCBI Taxonomy" id="2020962"/>
    <lineage>
        <taxon>Eukaryota</taxon>
        <taxon>Fungi</taxon>
        <taxon>Dikarya</taxon>
        <taxon>Basidiomycota</taxon>
        <taxon>Ustilaginomycotina</taxon>
        <taxon>Malasseziomycetes</taxon>
        <taxon>Malasseziales</taxon>
        <taxon>Malasseziaceae</taxon>
        <taxon>Malassezia</taxon>
    </lineage>
</organism>
<feature type="transmembrane region" description="Helical" evidence="7">
    <location>
        <begin position="408"/>
        <end position="432"/>
    </location>
</feature>
<dbReference type="AlphaFoldDB" id="A0A2N1JBY1"/>
<feature type="transmembrane region" description="Helical" evidence="7">
    <location>
        <begin position="351"/>
        <end position="369"/>
    </location>
</feature>
<feature type="region of interest" description="Disordered" evidence="6">
    <location>
        <begin position="1"/>
        <end position="33"/>
    </location>
</feature>
<feature type="transmembrane region" description="Helical" evidence="7">
    <location>
        <begin position="444"/>
        <end position="466"/>
    </location>
</feature>
<dbReference type="InterPro" id="IPR011701">
    <property type="entry name" value="MFS"/>
</dbReference>
<dbReference type="PANTHER" id="PTHR23501">
    <property type="entry name" value="MAJOR FACILITATOR SUPERFAMILY"/>
    <property type="match status" value="1"/>
</dbReference>
<feature type="transmembrane region" description="Helical" evidence="7">
    <location>
        <begin position="376"/>
        <end position="396"/>
    </location>
</feature>
<comment type="subcellular location">
    <subcellularLocation>
        <location evidence="1">Endomembrane system</location>
        <topology evidence="1">Multi-pass membrane protein</topology>
    </subcellularLocation>
</comment>
<dbReference type="GO" id="GO:0012505">
    <property type="term" value="C:endomembrane system"/>
    <property type="evidence" value="ECO:0007669"/>
    <property type="project" value="UniProtKB-SubCell"/>
</dbReference>
<evidence type="ECO:0000256" key="5">
    <source>
        <dbReference type="ARBA" id="ARBA00023136"/>
    </source>
</evidence>
<dbReference type="PANTHER" id="PTHR23501:SF191">
    <property type="entry name" value="VACUOLAR BASIC AMINO ACID TRANSPORTER 4"/>
    <property type="match status" value="1"/>
</dbReference>
<keyword evidence="3 7" id="KW-0812">Transmembrane</keyword>
<dbReference type="InterPro" id="IPR036259">
    <property type="entry name" value="MFS_trans_sf"/>
</dbReference>
<dbReference type="Gene3D" id="1.20.1250.20">
    <property type="entry name" value="MFS general substrate transporter like domains"/>
    <property type="match status" value="2"/>
</dbReference>
<evidence type="ECO:0000256" key="1">
    <source>
        <dbReference type="ARBA" id="ARBA00004127"/>
    </source>
</evidence>
<keyword evidence="2" id="KW-0813">Transport</keyword>
<evidence type="ECO:0000259" key="8">
    <source>
        <dbReference type="PROSITE" id="PS50850"/>
    </source>
</evidence>
<evidence type="ECO:0000256" key="2">
    <source>
        <dbReference type="ARBA" id="ARBA00022448"/>
    </source>
</evidence>
<keyword evidence="10" id="KW-1185">Reference proteome</keyword>
<feature type="transmembrane region" description="Helical" evidence="7">
    <location>
        <begin position="240"/>
        <end position="258"/>
    </location>
</feature>
<evidence type="ECO:0000256" key="3">
    <source>
        <dbReference type="ARBA" id="ARBA00022692"/>
    </source>
</evidence>
<dbReference type="STRING" id="2020962.A0A2N1JBY1"/>
<evidence type="ECO:0000313" key="10">
    <source>
        <dbReference type="Proteomes" id="UP000232875"/>
    </source>
</evidence>
<accession>A0A2N1JBY1</accession>
<feature type="transmembrane region" description="Helical" evidence="7">
    <location>
        <begin position="273"/>
        <end position="291"/>
    </location>
</feature>
<reference evidence="9 10" key="1">
    <citation type="submission" date="2017-10" db="EMBL/GenBank/DDBJ databases">
        <title>A novel species of cold-tolerant Malassezia isolated from bats.</title>
        <authorList>
            <person name="Lorch J.M."/>
            <person name="Palmer J.M."/>
            <person name="Vanderwolf K.J."/>
            <person name="Schmidt K.Z."/>
            <person name="Verant M.L."/>
            <person name="Weller T.J."/>
            <person name="Blehert D.S."/>
        </authorList>
    </citation>
    <scope>NUCLEOTIDE SEQUENCE [LARGE SCALE GENOMIC DNA]</scope>
    <source>
        <strain evidence="9 10">NWHC:44797-103</strain>
    </source>
</reference>
<feature type="transmembrane region" description="Helical" evidence="7">
    <location>
        <begin position="136"/>
        <end position="156"/>
    </location>
</feature>
<feature type="domain" description="Major facilitator superfamily (MFS) profile" evidence="8">
    <location>
        <begin position="46"/>
        <end position="538"/>
    </location>
</feature>
<sequence length="554" mass="59677">MPNEQTPLLRDRTDGQYGVGSEDVPTRTQSETHPTPDLPFRVVAYTCTALWCVTFLCAQDATIVAMLLGNISSAFHASEKSSWIGSTFLLSVCCASPLFGRLCDIIGKKKSILIALLCFSIGTLFCASAPSMTQFLVARTIAGIGAGGLVTAISVIMTHLVPLHSRGIYQGLTNIVFGLGVGTGAPVGGVLNDTVGWRGAFYIQVPILVITFFALMFLLEHDEPTHAPQEPSLLKRLKDVDMLGLVVFSIAPITALWAMDRVSVQDKSLTDPYVLTGLCTSIAALVLFYFVERHGAAVPLVSLDIYALRSGWSSLWANFFVSVGLFAYNYNFPLFFQTVGGLSASTVGVRMMPASIALSVGSLLAGFYMRATGRYYWYNAGCMLLAAIFTIPAAFFNTNPATIAPFVYNIPQAFGCAGMLTCTLLALINCVDKSTVGVTTGMNYLFRTTGQVLGVSVSGAILQSLLARNLRYWIVGPDAEALIAKIRHEATIIPSLPPQFQGPALQSYANALQCVFWLVLLAQTIAFVMCLYIEDKPLKPAGGVQLPSDEEEVL</sequence>
<evidence type="ECO:0000256" key="4">
    <source>
        <dbReference type="ARBA" id="ARBA00022989"/>
    </source>
</evidence>
<feature type="transmembrane region" description="Helical" evidence="7">
    <location>
        <begin position="81"/>
        <end position="100"/>
    </location>
</feature>
<dbReference type="OrthoDB" id="3437016at2759"/>
<dbReference type="GO" id="GO:0000329">
    <property type="term" value="C:fungal-type vacuole membrane"/>
    <property type="evidence" value="ECO:0007669"/>
    <property type="project" value="TreeGrafter"/>
</dbReference>
<dbReference type="SUPFAM" id="SSF103473">
    <property type="entry name" value="MFS general substrate transporter"/>
    <property type="match status" value="1"/>
</dbReference>
<dbReference type="Pfam" id="PF07690">
    <property type="entry name" value="MFS_1"/>
    <property type="match status" value="1"/>
</dbReference>
<protein>
    <recommendedName>
        <fullName evidence="8">Major facilitator superfamily (MFS) profile domain-containing protein</fullName>
    </recommendedName>
</protein>
<keyword evidence="5 7" id="KW-0472">Membrane</keyword>
<proteinExistence type="predicted"/>
<dbReference type="PROSITE" id="PS50850">
    <property type="entry name" value="MFS"/>
    <property type="match status" value="1"/>
</dbReference>
<evidence type="ECO:0000256" key="7">
    <source>
        <dbReference type="SAM" id="Phobius"/>
    </source>
</evidence>